<protein>
    <recommendedName>
        <fullName evidence="1">Obg domain-containing protein</fullName>
    </recommendedName>
</protein>
<dbReference type="EMBL" id="JALJAT010000007">
    <property type="protein sequence ID" value="KAK4467955.1"/>
    <property type="molecule type" value="Genomic_DNA"/>
</dbReference>
<dbReference type="SUPFAM" id="SSF82051">
    <property type="entry name" value="Obg GTP-binding protein N-terminal domain"/>
    <property type="match status" value="1"/>
</dbReference>
<dbReference type="Pfam" id="PF01018">
    <property type="entry name" value="GTP1_OBG"/>
    <property type="match status" value="1"/>
</dbReference>
<feature type="domain" description="Obg" evidence="1">
    <location>
        <begin position="43"/>
        <end position="117"/>
    </location>
</feature>
<reference evidence="2" key="1">
    <citation type="submission" date="2022-04" db="EMBL/GenBank/DDBJ databases">
        <authorList>
            <person name="Xu L."/>
            <person name="Lv Z."/>
        </authorList>
    </citation>
    <scope>NUCLEOTIDE SEQUENCE</scope>
    <source>
        <strain evidence="2">LV_2022a</strain>
    </source>
</reference>
<dbReference type="InterPro" id="IPR036726">
    <property type="entry name" value="GTP1_OBG_dom_sf"/>
</dbReference>
<reference evidence="2" key="2">
    <citation type="journal article" date="2023" name="Infect Dis Poverty">
        <title>Chromosome-scale genome of the human blood fluke Schistosoma mekongi and its implications for public health.</title>
        <authorList>
            <person name="Zhou M."/>
            <person name="Xu L."/>
            <person name="Xu D."/>
            <person name="Chen W."/>
            <person name="Khan J."/>
            <person name="Hu Y."/>
            <person name="Huang H."/>
            <person name="Wei H."/>
            <person name="Zhang Y."/>
            <person name="Chusongsang P."/>
            <person name="Tanasarnprasert K."/>
            <person name="Hu X."/>
            <person name="Limpanont Y."/>
            <person name="Lv Z."/>
        </authorList>
    </citation>
    <scope>NUCLEOTIDE SEQUENCE</scope>
    <source>
        <strain evidence="2">LV_2022a</strain>
    </source>
</reference>
<feature type="non-terminal residue" evidence="2">
    <location>
        <position position="125"/>
    </location>
</feature>
<sequence length="125" mass="13427">KLGIMPINVTDQRPQMMSKLVITINAEHGIESSRRRGIVMAQDGKDLIIRVPAGVTVLFGGQGTSSSDGSEQRIIGNLDKAGQKLLVAQGGMGGFHQNGYIGTPGQAHSIILDLKVTIYLFIWII</sequence>
<organism evidence="2 3">
    <name type="scientific">Schistosoma mekongi</name>
    <name type="common">Parasitic worm</name>
    <dbReference type="NCBI Taxonomy" id="38744"/>
    <lineage>
        <taxon>Eukaryota</taxon>
        <taxon>Metazoa</taxon>
        <taxon>Spiralia</taxon>
        <taxon>Lophotrochozoa</taxon>
        <taxon>Platyhelminthes</taxon>
        <taxon>Trematoda</taxon>
        <taxon>Digenea</taxon>
        <taxon>Strigeidida</taxon>
        <taxon>Schistosomatoidea</taxon>
        <taxon>Schistosomatidae</taxon>
        <taxon>Schistosoma</taxon>
    </lineage>
</organism>
<keyword evidence="3" id="KW-1185">Reference proteome</keyword>
<comment type="caution">
    <text evidence="2">The sequence shown here is derived from an EMBL/GenBank/DDBJ whole genome shotgun (WGS) entry which is preliminary data.</text>
</comment>
<gene>
    <name evidence="2" type="ORF">MN116_000222</name>
</gene>
<dbReference type="InterPro" id="IPR006169">
    <property type="entry name" value="GTP1_OBG_dom"/>
</dbReference>
<accession>A0AAE1Z6D3</accession>
<evidence type="ECO:0000313" key="2">
    <source>
        <dbReference type="EMBL" id="KAK4467955.1"/>
    </source>
</evidence>
<evidence type="ECO:0000313" key="3">
    <source>
        <dbReference type="Proteomes" id="UP001292079"/>
    </source>
</evidence>
<dbReference type="AlphaFoldDB" id="A0AAE1Z6D3"/>
<dbReference type="Gene3D" id="2.70.210.12">
    <property type="entry name" value="GTP1/OBG domain"/>
    <property type="match status" value="1"/>
</dbReference>
<evidence type="ECO:0000259" key="1">
    <source>
        <dbReference type="PROSITE" id="PS51883"/>
    </source>
</evidence>
<dbReference type="Proteomes" id="UP001292079">
    <property type="component" value="Unassembled WGS sequence"/>
</dbReference>
<name>A0AAE1Z6D3_SCHME</name>
<dbReference type="PROSITE" id="PS51883">
    <property type="entry name" value="OBG"/>
    <property type="match status" value="1"/>
</dbReference>
<dbReference type="GO" id="GO:0042254">
    <property type="term" value="P:ribosome biogenesis"/>
    <property type="evidence" value="ECO:0007669"/>
    <property type="project" value="UniProtKB-UniRule"/>
</dbReference>
<proteinExistence type="predicted"/>